<name>A0A1M5K6V2_9ACTN</name>
<feature type="domain" description="NADPH-dependent FMN reductase-like" evidence="4">
    <location>
        <begin position="1"/>
        <end position="140"/>
    </location>
</feature>
<evidence type="ECO:0000256" key="2">
    <source>
        <dbReference type="ARBA" id="ARBA00022643"/>
    </source>
</evidence>
<protein>
    <submittedName>
        <fullName evidence="5">FMN reductase</fullName>
    </submittedName>
</protein>
<dbReference type="RefSeq" id="WP_073389733.1">
    <property type="nucleotide sequence ID" value="NZ_FQVU01000003.1"/>
</dbReference>
<dbReference type="Proteomes" id="UP000186132">
    <property type="component" value="Unassembled WGS sequence"/>
</dbReference>
<dbReference type="GO" id="GO:0016491">
    <property type="term" value="F:oxidoreductase activity"/>
    <property type="evidence" value="ECO:0007669"/>
    <property type="project" value="UniProtKB-KW"/>
</dbReference>
<dbReference type="OrthoDB" id="1643408at2"/>
<accession>A0A1M5K6V2</accession>
<proteinExistence type="predicted"/>
<keyword evidence="2" id="KW-0288">FMN</keyword>
<keyword evidence="6" id="KW-1185">Reference proteome</keyword>
<gene>
    <name evidence="5" type="ORF">SAMN05443575_2071</name>
</gene>
<evidence type="ECO:0000256" key="3">
    <source>
        <dbReference type="ARBA" id="ARBA00023002"/>
    </source>
</evidence>
<keyword evidence="3" id="KW-0560">Oxidoreductase</keyword>
<dbReference type="PANTHER" id="PTHR43408:SF2">
    <property type="entry name" value="FMN REDUCTASE (NADPH)"/>
    <property type="match status" value="1"/>
</dbReference>
<dbReference type="InterPro" id="IPR051814">
    <property type="entry name" value="NAD(P)H-dep_FMN_reductase"/>
</dbReference>
<dbReference type="InterPro" id="IPR005025">
    <property type="entry name" value="FMN_Rdtase-like_dom"/>
</dbReference>
<evidence type="ECO:0000313" key="6">
    <source>
        <dbReference type="Proteomes" id="UP000186132"/>
    </source>
</evidence>
<dbReference type="STRING" id="1206085.SAMN05443575_2071"/>
<evidence type="ECO:0000259" key="4">
    <source>
        <dbReference type="Pfam" id="PF03358"/>
    </source>
</evidence>
<organism evidence="5 6">
    <name type="scientific">Jatrophihabitans endophyticus</name>
    <dbReference type="NCBI Taxonomy" id="1206085"/>
    <lineage>
        <taxon>Bacteria</taxon>
        <taxon>Bacillati</taxon>
        <taxon>Actinomycetota</taxon>
        <taxon>Actinomycetes</taxon>
        <taxon>Jatrophihabitantales</taxon>
        <taxon>Jatrophihabitantaceae</taxon>
        <taxon>Jatrophihabitans</taxon>
    </lineage>
</organism>
<dbReference type="Gene3D" id="3.40.50.360">
    <property type="match status" value="1"/>
</dbReference>
<dbReference type="PANTHER" id="PTHR43408">
    <property type="entry name" value="FMN REDUCTASE (NADPH)"/>
    <property type="match status" value="1"/>
</dbReference>
<dbReference type="InterPro" id="IPR029039">
    <property type="entry name" value="Flavoprotein-like_sf"/>
</dbReference>
<sequence length="167" mass="17294">MGVTVLVGNPKPHSRTWQAAHLVARELTGRPADVDLDLASFGPALLDWGSEAVADAVARVQDSSLLVVASPTYKATYTGLLKLFCDRIGGGALGGLPAVPLMLGGHWKHALAAEVHLKPLLAELGAATPTAALYLLDSEWDSGDTLAAWLPTARRALGLAGPAQDAS</sequence>
<evidence type="ECO:0000256" key="1">
    <source>
        <dbReference type="ARBA" id="ARBA00022630"/>
    </source>
</evidence>
<reference evidence="5 6" key="1">
    <citation type="submission" date="2016-11" db="EMBL/GenBank/DDBJ databases">
        <authorList>
            <person name="Jaros S."/>
            <person name="Januszkiewicz K."/>
            <person name="Wedrychowicz H."/>
        </authorList>
    </citation>
    <scope>NUCLEOTIDE SEQUENCE [LARGE SCALE GENOMIC DNA]</scope>
    <source>
        <strain evidence="5 6">DSM 45627</strain>
    </source>
</reference>
<evidence type="ECO:0000313" key="5">
    <source>
        <dbReference type="EMBL" id="SHG48547.1"/>
    </source>
</evidence>
<keyword evidence="1" id="KW-0285">Flavoprotein</keyword>
<dbReference type="Pfam" id="PF03358">
    <property type="entry name" value="FMN_red"/>
    <property type="match status" value="1"/>
</dbReference>
<dbReference type="EMBL" id="FQVU01000003">
    <property type="protein sequence ID" value="SHG48547.1"/>
    <property type="molecule type" value="Genomic_DNA"/>
</dbReference>
<dbReference type="AlphaFoldDB" id="A0A1M5K6V2"/>
<dbReference type="SUPFAM" id="SSF52218">
    <property type="entry name" value="Flavoproteins"/>
    <property type="match status" value="1"/>
</dbReference>